<reference evidence="6" key="1">
    <citation type="submission" date="2023-07" db="EMBL/GenBank/DDBJ databases">
        <title>Sequencing the genomes of 1000 actinobacteria strains.</title>
        <authorList>
            <person name="Klenk H.-P."/>
        </authorList>
    </citation>
    <scope>NUCLEOTIDE SEQUENCE</scope>
    <source>
        <strain evidence="6">DSM 44707</strain>
    </source>
</reference>
<dbReference type="CDD" id="cd03225">
    <property type="entry name" value="ABC_cobalt_CbiO_domain1"/>
    <property type="match status" value="2"/>
</dbReference>
<organism evidence="6 7">
    <name type="scientific">Catenuloplanes atrovinosus</name>
    <dbReference type="NCBI Taxonomy" id="137266"/>
    <lineage>
        <taxon>Bacteria</taxon>
        <taxon>Bacillati</taxon>
        <taxon>Actinomycetota</taxon>
        <taxon>Actinomycetes</taxon>
        <taxon>Micromonosporales</taxon>
        <taxon>Micromonosporaceae</taxon>
        <taxon>Catenuloplanes</taxon>
    </lineage>
</organism>
<evidence type="ECO:0000256" key="3">
    <source>
        <dbReference type="ARBA" id="ARBA00022741"/>
    </source>
</evidence>
<dbReference type="InterPro" id="IPR027417">
    <property type="entry name" value="P-loop_NTPase"/>
</dbReference>
<comment type="similarity">
    <text evidence="1">Belongs to the ABC transporter superfamily.</text>
</comment>
<dbReference type="PROSITE" id="PS50893">
    <property type="entry name" value="ABC_TRANSPORTER_2"/>
    <property type="match status" value="2"/>
</dbReference>
<protein>
    <submittedName>
        <fullName evidence="6">Energy-coupling factor transport system ATP-binding protein</fullName>
        <ecNumber evidence="6">3.6.3.-</ecNumber>
    </submittedName>
</protein>
<dbReference type="SMART" id="SM00382">
    <property type="entry name" value="AAA"/>
    <property type="match status" value="2"/>
</dbReference>
<evidence type="ECO:0000256" key="2">
    <source>
        <dbReference type="ARBA" id="ARBA00022448"/>
    </source>
</evidence>
<dbReference type="Proteomes" id="UP001183643">
    <property type="component" value="Unassembled WGS sequence"/>
</dbReference>
<proteinExistence type="inferred from homology"/>
<keyword evidence="2" id="KW-0813">Transport</keyword>
<gene>
    <name evidence="6" type="ORF">J2S41_005363</name>
</gene>
<comment type="caution">
    <text evidence="6">The sequence shown here is derived from an EMBL/GenBank/DDBJ whole genome shotgun (WGS) entry which is preliminary data.</text>
</comment>
<evidence type="ECO:0000313" key="6">
    <source>
        <dbReference type="EMBL" id="MDR7278585.1"/>
    </source>
</evidence>
<sequence length="463" mass="47972">MRADVRGFGWRFAGRRDWAVRGLDLTVEAGERVLLLGASGAGKSTLLAALAGLLPSDSGESEGTIKADRPGLLFQDPQAQLVMSRSGDDVAFGLENLGTPPGEIWPRVDETLARTGFRYGRDRSTAALSGGEAQRLALAGVLAMRPGLLLLDEPTANLDPAGAVLIRDALARALAPDTALIVVEHRVAEVLPLVGRVVVLAPGGGVLADGPPDRIFAEHGATLAEAGIWVPGRPIAPRRASRAAGDELLRASRVAVPGRLPETDLAVRAGRVHAVLGPNGAGKSTLARLLGGLLAPGAGAVRAAPALAGPDASRPPHRWRAAALAGRIGSVFQNPEHQFLAGTVRDELALGPRRLRRPPAEVTATVDGLLDRLRLTRLAGANPFTLSGGEARRLSVATALAAGPSVLVLDEPTFGQDRRTWTELADLLAGLRDDDGAAVVAVTHDPDFVTALADDVTTLGAGS</sequence>
<dbReference type="GO" id="GO:0005524">
    <property type="term" value="F:ATP binding"/>
    <property type="evidence" value="ECO:0007669"/>
    <property type="project" value="UniProtKB-KW"/>
</dbReference>
<dbReference type="GO" id="GO:0016887">
    <property type="term" value="F:ATP hydrolysis activity"/>
    <property type="evidence" value="ECO:0007669"/>
    <property type="project" value="InterPro"/>
</dbReference>
<evidence type="ECO:0000256" key="4">
    <source>
        <dbReference type="ARBA" id="ARBA00022840"/>
    </source>
</evidence>
<dbReference type="EMBL" id="JAVDYB010000001">
    <property type="protein sequence ID" value="MDR7278585.1"/>
    <property type="molecule type" value="Genomic_DNA"/>
</dbReference>
<dbReference type="GO" id="GO:0043190">
    <property type="term" value="C:ATP-binding cassette (ABC) transporter complex"/>
    <property type="evidence" value="ECO:0007669"/>
    <property type="project" value="TreeGrafter"/>
</dbReference>
<dbReference type="Pfam" id="PF00005">
    <property type="entry name" value="ABC_tran"/>
    <property type="match status" value="2"/>
</dbReference>
<dbReference type="InterPro" id="IPR015856">
    <property type="entry name" value="ABC_transpr_CbiO/EcfA_su"/>
</dbReference>
<dbReference type="Gene3D" id="3.40.50.300">
    <property type="entry name" value="P-loop containing nucleotide triphosphate hydrolases"/>
    <property type="match status" value="2"/>
</dbReference>
<evidence type="ECO:0000256" key="1">
    <source>
        <dbReference type="ARBA" id="ARBA00005417"/>
    </source>
</evidence>
<evidence type="ECO:0000259" key="5">
    <source>
        <dbReference type="PROSITE" id="PS50893"/>
    </source>
</evidence>
<feature type="domain" description="ABC transporter" evidence="5">
    <location>
        <begin position="5"/>
        <end position="228"/>
    </location>
</feature>
<keyword evidence="3" id="KW-0547">Nucleotide-binding</keyword>
<evidence type="ECO:0000313" key="7">
    <source>
        <dbReference type="Proteomes" id="UP001183643"/>
    </source>
</evidence>
<dbReference type="RefSeq" id="WP_310371589.1">
    <property type="nucleotide sequence ID" value="NZ_JAVDYB010000001.1"/>
</dbReference>
<keyword evidence="6" id="KW-0378">Hydrolase</keyword>
<keyword evidence="7" id="KW-1185">Reference proteome</keyword>
<keyword evidence="4 6" id="KW-0067">ATP-binding</keyword>
<dbReference type="PANTHER" id="PTHR43553:SF24">
    <property type="entry name" value="ENERGY-COUPLING FACTOR TRANSPORTER ATP-BINDING PROTEIN ECFA1"/>
    <property type="match status" value="1"/>
</dbReference>
<dbReference type="AlphaFoldDB" id="A0AAE3YS14"/>
<dbReference type="SUPFAM" id="SSF52540">
    <property type="entry name" value="P-loop containing nucleoside triphosphate hydrolases"/>
    <property type="match status" value="2"/>
</dbReference>
<dbReference type="InterPro" id="IPR003439">
    <property type="entry name" value="ABC_transporter-like_ATP-bd"/>
</dbReference>
<dbReference type="InterPro" id="IPR050095">
    <property type="entry name" value="ECF_ABC_transporter_ATP-bd"/>
</dbReference>
<dbReference type="InterPro" id="IPR003593">
    <property type="entry name" value="AAA+_ATPase"/>
</dbReference>
<dbReference type="InterPro" id="IPR017871">
    <property type="entry name" value="ABC_transporter-like_CS"/>
</dbReference>
<accession>A0AAE3YS14</accession>
<dbReference type="PROSITE" id="PS00211">
    <property type="entry name" value="ABC_TRANSPORTER_1"/>
    <property type="match status" value="2"/>
</dbReference>
<dbReference type="EC" id="3.6.3.-" evidence="6"/>
<dbReference type="PANTHER" id="PTHR43553">
    <property type="entry name" value="HEAVY METAL TRANSPORTER"/>
    <property type="match status" value="1"/>
</dbReference>
<feature type="domain" description="ABC transporter" evidence="5">
    <location>
        <begin position="243"/>
        <end position="463"/>
    </location>
</feature>
<name>A0AAE3YS14_9ACTN</name>
<dbReference type="GO" id="GO:0042626">
    <property type="term" value="F:ATPase-coupled transmembrane transporter activity"/>
    <property type="evidence" value="ECO:0007669"/>
    <property type="project" value="TreeGrafter"/>
</dbReference>